<dbReference type="OrthoDB" id="416496at2759"/>
<protein>
    <recommendedName>
        <fullName evidence="6">PBZ-type domain-containing protein</fullName>
    </recommendedName>
</protein>
<dbReference type="GO" id="GO:0042393">
    <property type="term" value="F:histone binding"/>
    <property type="evidence" value="ECO:0007669"/>
    <property type="project" value="InterPro"/>
</dbReference>
<evidence type="ECO:0000313" key="8">
    <source>
        <dbReference type="Proteomes" id="UP001152798"/>
    </source>
</evidence>
<dbReference type="Pfam" id="PF10283">
    <property type="entry name" value="zf-CCHH"/>
    <property type="match status" value="1"/>
</dbReference>
<organism evidence="7 8">
    <name type="scientific">Nezara viridula</name>
    <name type="common">Southern green stink bug</name>
    <name type="synonym">Cimex viridulus</name>
    <dbReference type="NCBI Taxonomy" id="85310"/>
    <lineage>
        <taxon>Eukaryota</taxon>
        <taxon>Metazoa</taxon>
        <taxon>Ecdysozoa</taxon>
        <taxon>Arthropoda</taxon>
        <taxon>Hexapoda</taxon>
        <taxon>Insecta</taxon>
        <taxon>Pterygota</taxon>
        <taxon>Neoptera</taxon>
        <taxon>Paraneoptera</taxon>
        <taxon>Hemiptera</taxon>
        <taxon>Heteroptera</taxon>
        <taxon>Panheteroptera</taxon>
        <taxon>Pentatomomorpha</taxon>
        <taxon>Pentatomoidea</taxon>
        <taxon>Pentatomidae</taxon>
        <taxon>Pentatominae</taxon>
        <taxon>Nezara</taxon>
    </lineage>
</organism>
<evidence type="ECO:0000313" key="7">
    <source>
        <dbReference type="EMBL" id="CAH1405486.1"/>
    </source>
</evidence>
<evidence type="ECO:0000256" key="3">
    <source>
        <dbReference type="ARBA" id="ARBA00010803"/>
    </source>
</evidence>
<dbReference type="GO" id="GO:0005694">
    <property type="term" value="C:chromosome"/>
    <property type="evidence" value="ECO:0007669"/>
    <property type="project" value="UniProtKB-SubCell"/>
</dbReference>
<accession>A0A9P0HQ74</accession>
<dbReference type="GO" id="GO:0072572">
    <property type="term" value="F:poly-ADP-D-ribose binding"/>
    <property type="evidence" value="ECO:0007669"/>
    <property type="project" value="TreeGrafter"/>
</dbReference>
<dbReference type="PANTHER" id="PTHR13386:SF1">
    <property type="entry name" value="HISTONE PARYLATION FACTOR 1"/>
    <property type="match status" value="1"/>
</dbReference>
<dbReference type="GO" id="GO:0006974">
    <property type="term" value="P:DNA damage response"/>
    <property type="evidence" value="ECO:0007669"/>
    <property type="project" value="InterPro"/>
</dbReference>
<keyword evidence="8" id="KW-1185">Reference proteome</keyword>
<comment type="subcellular location">
    <subcellularLocation>
        <location evidence="2">Chromosome</location>
    </subcellularLocation>
    <subcellularLocation>
        <location evidence="1">Nucleus</location>
    </subcellularLocation>
</comment>
<keyword evidence="5" id="KW-0539">Nucleus</keyword>
<dbReference type="InterPro" id="IPR019406">
    <property type="entry name" value="APLF_PBZ"/>
</dbReference>
<dbReference type="Proteomes" id="UP001152798">
    <property type="component" value="Chromosome 6"/>
</dbReference>
<comment type="similarity">
    <text evidence="3">Belongs to the HPF1 family.</text>
</comment>
<evidence type="ECO:0000256" key="1">
    <source>
        <dbReference type="ARBA" id="ARBA00004123"/>
    </source>
</evidence>
<sequence>MINALYDCFINLEKMSSGDEDERKLCKYGDSCYQKNPQHHRRFKHPKRKTEDIVENVGKKIKTETCFSEKVTEDCENVIITDIPQDSLNGSAQDDSSAFIDISTIEDIKDKIETVFLVKMPNDFFSFFDFCESLDKENPKQALIAAGLSLVGPFDLITQDFLKIDQTAALQHYRYFYDPPEFQTVLKCDDKNLLHYGYFRDDPKEEPVFVASNEANVDCTLNIISENLFSAVDIHLEKRKKKVDPFKKMKIQKIQEALHIWSSKNGFSLDSLSKKMRGRRSKVVAKTFHGAGMVVPYDKKTEVGYRELKENDVTLKKMFKSLVEAETEEERKLLWGKLQPVLTYANIANDECDFGTGLELGVNRNKREAGGVLFLFHNDLASVIKAWKFVNDQIMVFDIVKGEKIHSFIVAYGPNENSFMKNGRK</sequence>
<evidence type="ECO:0000256" key="2">
    <source>
        <dbReference type="ARBA" id="ARBA00004286"/>
    </source>
</evidence>
<evidence type="ECO:0000256" key="4">
    <source>
        <dbReference type="ARBA" id="ARBA00022454"/>
    </source>
</evidence>
<evidence type="ECO:0000256" key="5">
    <source>
        <dbReference type="ARBA" id="ARBA00023242"/>
    </source>
</evidence>
<proteinExistence type="inferred from homology"/>
<feature type="domain" description="PBZ-type" evidence="6">
    <location>
        <begin position="23"/>
        <end position="47"/>
    </location>
</feature>
<reference evidence="7" key="1">
    <citation type="submission" date="2022-01" db="EMBL/GenBank/DDBJ databases">
        <authorList>
            <person name="King R."/>
        </authorList>
    </citation>
    <scope>NUCLEOTIDE SEQUENCE</scope>
</reference>
<dbReference type="Pfam" id="PF10228">
    <property type="entry name" value="HPF1"/>
    <property type="match status" value="1"/>
</dbReference>
<dbReference type="AlphaFoldDB" id="A0A9P0HQ74"/>
<dbReference type="PANTHER" id="PTHR13386">
    <property type="entry name" value="HISTONE PARYLATION FACTOR 1"/>
    <property type="match status" value="1"/>
</dbReference>
<dbReference type="EMBL" id="OV725082">
    <property type="protein sequence ID" value="CAH1405486.1"/>
    <property type="molecule type" value="Genomic_DNA"/>
</dbReference>
<gene>
    <name evidence="7" type="ORF">NEZAVI_LOCUS13692</name>
</gene>
<dbReference type="GO" id="GO:0005634">
    <property type="term" value="C:nucleus"/>
    <property type="evidence" value="ECO:0007669"/>
    <property type="project" value="UniProtKB-SubCell"/>
</dbReference>
<dbReference type="InterPro" id="IPR019361">
    <property type="entry name" value="HPF1"/>
</dbReference>
<evidence type="ECO:0000259" key="6">
    <source>
        <dbReference type="Pfam" id="PF10283"/>
    </source>
</evidence>
<keyword evidence="4" id="KW-0158">Chromosome</keyword>
<name>A0A9P0HQ74_NEZVI</name>